<accession>A0A4R2Q2E0</accession>
<dbReference type="InterPro" id="IPR037401">
    <property type="entry name" value="SnoaL-like"/>
</dbReference>
<dbReference type="RefSeq" id="WP_132460709.1">
    <property type="nucleotide sequence ID" value="NZ_SLXP01000002.1"/>
</dbReference>
<dbReference type="Gene3D" id="3.10.450.50">
    <property type="match status" value="1"/>
</dbReference>
<proteinExistence type="predicted"/>
<sequence>MDRVARLEDWYRRVYIDGDFDAVGTLFTDSTRAEGLMDGMQVGPEDIAVFAMALVHLVEKPRFRIVKAIESGDWLSALIECEAERPEDGTPLRVMGQLMARFDGESIAEAYNCFDFVSFFEQLGLLPAHTVAIGMSGQQIC</sequence>
<dbReference type="InterPro" id="IPR032710">
    <property type="entry name" value="NTF2-like_dom_sf"/>
</dbReference>
<protein>
    <submittedName>
        <fullName evidence="2">SnoaL-like protein</fullName>
    </submittedName>
</protein>
<comment type="caution">
    <text evidence="2">The sequence shown here is derived from an EMBL/GenBank/DDBJ whole genome shotgun (WGS) entry which is preliminary data.</text>
</comment>
<dbReference type="Proteomes" id="UP000294835">
    <property type="component" value="Unassembled WGS sequence"/>
</dbReference>
<feature type="domain" description="SnoaL-like" evidence="1">
    <location>
        <begin position="8"/>
        <end position="109"/>
    </location>
</feature>
<dbReference type="SUPFAM" id="SSF54427">
    <property type="entry name" value="NTF2-like"/>
    <property type="match status" value="1"/>
</dbReference>
<evidence type="ECO:0000313" key="3">
    <source>
        <dbReference type="Proteomes" id="UP000294835"/>
    </source>
</evidence>
<dbReference type="EMBL" id="SLXP01000002">
    <property type="protein sequence ID" value="TCP42832.1"/>
    <property type="molecule type" value="Genomic_DNA"/>
</dbReference>
<evidence type="ECO:0000313" key="2">
    <source>
        <dbReference type="EMBL" id="TCP42832.1"/>
    </source>
</evidence>
<evidence type="ECO:0000259" key="1">
    <source>
        <dbReference type="Pfam" id="PF12680"/>
    </source>
</evidence>
<dbReference type="AlphaFoldDB" id="A0A4R2Q2E0"/>
<reference evidence="2 3" key="1">
    <citation type="submission" date="2019-03" db="EMBL/GenBank/DDBJ databases">
        <title>Genomic Encyclopedia of Type Strains, Phase IV (KMG-IV): sequencing the most valuable type-strain genomes for metagenomic binning, comparative biology and taxonomic classification.</title>
        <authorList>
            <person name="Goeker M."/>
        </authorList>
    </citation>
    <scope>NUCLEOTIDE SEQUENCE [LARGE SCALE GENOMIC DNA]</scope>
    <source>
        <strain evidence="2 3">DSM 18063</strain>
    </source>
</reference>
<name>A0A4R2Q2E0_9RHOB</name>
<keyword evidence="3" id="KW-1185">Reference proteome</keyword>
<dbReference type="OrthoDB" id="7844074at2"/>
<dbReference type="Pfam" id="PF12680">
    <property type="entry name" value="SnoaL_2"/>
    <property type="match status" value="1"/>
</dbReference>
<organism evidence="2 3">
    <name type="scientific">Rhodovulum marinum</name>
    <dbReference type="NCBI Taxonomy" id="320662"/>
    <lineage>
        <taxon>Bacteria</taxon>
        <taxon>Pseudomonadati</taxon>
        <taxon>Pseudomonadota</taxon>
        <taxon>Alphaproteobacteria</taxon>
        <taxon>Rhodobacterales</taxon>
        <taxon>Paracoccaceae</taxon>
        <taxon>Rhodovulum</taxon>
    </lineage>
</organism>
<gene>
    <name evidence="2" type="ORF">EV662_10221</name>
</gene>